<reference evidence="5 6" key="1">
    <citation type="submission" date="2020-05" db="EMBL/GenBank/DDBJ databases">
        <title>Sulfurimonas marisnigri, sp. nov., and Sulfurimonas baltica, sp. nov., manganese oxide reducing chemolithoautotrophs of the class Epsilonproteobacteria isolated from the pelagic redoxclines of the Black and Baltic Seas and emended description of the genus Sulfurimonas.</title>
        <authorList>
            <person name="Henkel J.V."/>
            <person name="Laudan C."/>
            <person name="Werner J."/>
            <person name="Neu T."/>
            <person name="Plewe S."/>
            <person name="Sproer C."/>
            <person name="Bunk B."/>
            <person name="Schulz-Vogt H.N."/>
        </authorList>
    </citation>
    <scope>NUCLEOTIDE SEQUENCE [LARGE SCALE GENOMIC DNA]</scope>
    <source>
        <strain evidence="5 6">GD2</strain>
    </source>
</reference>
<comment type="function">
    <text evidence="3">Acetylates the N-terminal alanine of ribosomal protein bS18.</text>
</comment>
<dbReference type="Gene3D" id="3.40.630.30">
    <property type="match status" value="1"/>
</dbReference>
<keyword evidence="5" id="KW-0687">Ribonucleoprotein</keyword>
<keyword evidence="3" id="KW-0963">Cytoplasm</keyword>
<dbReference type="GO" id="GO:0008999">
    <property type="term" value="F:protein-N-terminal-alanine acetyltransferase activity"/>
    <property type="evidence" value="ECO:0007669"/>
    <property type="project" value="UniProtKB-EC"/>
</dbReference>
<protein>
    <recommendedName>
        <fullName evidence="3">[Ribosomal protein bS18]-alanine N-acetyltransferase</fullName>
        <ecNumber evidence="3">2.3.1.266</ecNumber>
    </recommendedName>
</protein>
<comment type="catalytic activity">
    <reaction evidence="3">
        <text>N-terminal L-alanyl-[ribosomal protein bS18] + acetyl-CoA = N-terminal N(alpha)-acetyl-L-alanyl-[ribosomal protein bS18] + CoA + H(+)</text>
        <dbReference type="Rhea" id="RHEA:43756"/>
        <dbReference type="Rhea" id="RHEA-COMP:10676"/>
        <dbReference type="Rhea" id="RHEA-COMP:10677"/>
        <dbReference type="ChEBI" id="CHEBI:15378"/>
        <dbReference type="ChEBI" id="CHEBI:57287"/>
        <dbReference type="ChEBI" id="CHEBI:57288"/>
        <dbReference type="ChEBI" id="CHEBI:64718"/>
        <dbReference type="ChEBI" id="CHEBI:83683"/>
        <dbReference type="EC" id="2.3.1.266"/>
    </reaction>
</comment>
<evidence type="ECO:0000313" key="6">
    <source>
        <dbReference type="Proteomes" id="UP000593994"/>
    </source>
</evidence>
<dbReference type="InterPro" id="IPR045047">
    <property type="entry name" value="Ard1-like"/>
</dbReference>
<dbReference type="CDD" id="cd04301">
    <property type="entry name" value="NAT_SF"/>
    <property type="match status" value="1"/>
</dbReference>
<evidence type="ECO:0000313" key="5">
    <source>
        <dbReference type="EMBL" id="QOY52991.1"/>
    </source>
</evidence>
<dbReference type="PROSITE" id="PS51186">
    <property type="entry name" value="GNAT"/>
    <property type="match status" value="1"/>
</dbReference>
<sequence length="149" mass="17005">MIIRKARLCDVSKLYALEGELFSEENFPLSRSSFAYHVRNNMLYLAEVNGSIAGYVLVLIKRTNAKLYSIGVSEAYRGKKIAEKLLELVSKELISLGFKKTTLEVRTDNKIAIALYERVGFNIKKRLEAFYLDGCDAYLMELEYGDKTL</sequence>
<proteinExistence type="inferred from homology"/>
<dbReference type="InterPro" id="IPR006464">
    <property type="entry name" value="AcTrfase_RimI/Ard1"/>
</dbReference>
<organism evidence="5 6">
    <name type="scientific">Candidatus Sulfurimonas baltica</name>
    <dbReference type="NCBI Taxonomy" id="2740404"/>
    <lineage>
        <taxon>Bacteria</taxon>
        <taxon>Pseudomonadati</taxon>
        <taxon>Campylobacterota</taxon>
        <taxon>Epsilonproteobacteria</taxon>
        <taxon>Campylobacterales</taxon>
        <taxon>Sulfurimonadaceae</taxon>
        <taxon>Sulfurimonas</taxon>
    </lineage>
</organism>
<evidence type="ECO:0000256" key="1">
    <source>
        <dbReference type="ARBA" id="ARBA00022679"/>
    </source>
</evidence>
<evidence type="ECO:0000256" key="3">
    <source>
        <dbReference type="RuleBase" id="RU363094"/>
    </source>
</evidence>
<accession>A0A7S7RNX3</accession>
<dbReference type="GO" id="GO:0005840">
    <property type="term" value="C:ribosome"/>
    <property type="evidence" value="ECO:0007669"/>
    <property type="project" value="UniProtKB-KW"/>
</dbReference>
<dbReference type="PANTHER" id="PTHR23091:SF4">
    <property type="entry name" value="N-TERMINAL AMINO-ACID N(ALPHA)-ACETYLTRANSFERASE NATA"/>
    <property type="match status" value="1"/>
</dbReference>
<dbReference type="EC" id="2.3.1.266" evidence="3"/>
<dbReference type="InterPro" id="IPR016181">
    <property type="entry name" value="Acyl_CoA_acyltransferase"/>
</dbReference>
<keyword evidence="6" id="KW-1185">Reference proteome</keyword>
<dbReference type="KEGG" id="sbal:HUE88_04725"/>
<comment type="similarity">
    <text evidence="3">Belongs to the acetyltransferase family. RimI subfamily.</text>
</comment>
<keyword evidence="1 5" id="KW-0808">Transferase</keyword>
<evidence type="ECO:0000256" key="2">
    <source>
        <dbReference type="ARBA" id="ARBA00023315"/>
    </source>
</evidence>
<dbReference type="AlphaFoldDB" id="A0A7S7RNX3"/>
<keyword evidence="5" id="KW-0689">Ribosomal protein</keyword>
<dbReference type="InterPro" id="IPR000182">
    <property type="entry name" value="GNAT_dom"/>
</dbReference>
<name>A0A7S7RNX3_9BACT</name>
<keyword evidence="2" id="KW-0012">Acyltransferase</keyword>
<dbReference type="GO" id="GO:0031415">
    <property type="term" value="C:NatA complex"/>
    <property type="evidence" value="ECO:0007669"/>
    <property type="project" value="InterPro"/>
</dbReference>
<feature type="domain" description="N-acetyltransferase" evidence="4">
    <location>
        <begin position="1"/>
        <end position="145"/>
    </location>
</feature>
<dbReference type="EMBL" id="CP054492">
    <property type="protein sequence ID" value="QOY52991.1"/>
    <property type="molecule type" value="Genomic_DNA"/>
</dbReference>
<evidence type="ECO:0000259" key="4">
    <source>
        <dbReference type="PROSITE" id="PS51186"/>
    </source>
</evidence>
<dbReference type="SUPFAM" id="SSF55729">
    <property type="entry name" value="Acyl-CoA N-acyltransferases (Nat)"/>
    <property type="match status" value="1"/>
</dbReference>
<gene>
    <name evidence="5" type="primary">rimI</name>
    <name evidence="5" type="ORF">HUE88_04725</name>
</gene>
<comment type="subcellular location">
    <subcellularLocation>
        <location evidence="3">Cytoplasm</location>
    </subcellularLocation>
</comment>
<dbReference type="RefSeq" id="WP_194371609.1">
    <property type="nucleotide sequence ID" value="NZ_CP054492.1"/>
</dbReference>
<dbReference type="Pfam" id="PF00583">
    <property type="entry name" value="Acetyltransf_1"/>
    <property type="match status" value="1"/>
</dbReference>
<dbReference type="PANTHER" id="PTHR23091">
    <property type="entry name" value="N-TERMINAL ACETYLTRANSFERASE"/>
    <property type="match status" value="1"/>
</dbReference>
<dbReference type="Proteomes" id="UP000593994">
    <property type="component" value="Chromosome"/>
</dbReference>
<dbReference type="NCBIfam" id="TIGR01575">
    <property type="entry name" value="rimI"/>
    <property type="match status" value="1"/>
</dbReference>